<dbReference type="NCBIfam" id="TIGR01240">
    <property type="entry name" value="mevDPdecarb"/>
    <property type="match status" value="1"/>
</dbReference>
<dbReference type="GO" id="GO:0005829">
    <property type="term" value="C:cytosol"/>
    <property type="evidence" value="ECO:0007669"/>
    <property type="project" value="InterPro"/>
</dbReference>
<dbReference type="PIRSF" id="PIRSF015950">
    <property type="entry name" value="Mev_P_decrbx"/>
    <property type="match status" value="1"/>
</dbReference>
<evidence type="ECO:0000256" key="5">
    <source>
        <dbReference type="ARBA" id="ARBA00022840"/>
    </source>
</evidence>
<dbReference type="EMBL" id="CP022313">
    <property type="protein sequence ID" value="AXJ06732.1"/>
    <property type="molecule type" value="Genomic_DNA"/>
</dbReference>
<feature type="domain" description="Mvd1 C-terminal" evidence="8">
    <location>
        <begin position="183"/>
        <end position="310"/>
    </location>
</feature>
<organism evidence="10 11">
    <name type="scientific">Pseudomonas fluorescens</name>
    <dbReference type="NCBI Taxonomy" id="294"/>
    <lineage>
        <taxon>Bacteria</taxon>
        <taxon>Pseudomonadati</taxon>
        <taxon>Pseudomonadota</taxon>
        <taxon>Gammaproteobacteria</taxon>
        <taxon>Pseudomonadales</taxon>
        <taxon>Pseudomonadaceae</taxon>
        <taxon>Pseudomonas</taxon>
    </lineage>
</organism>
<dbReference type="PANTHER" id="PTHR10977:SF3">
    <property type="entry name" value="DIPHOSPHOMEVALONATE DECARBOXYLASE"/>
    <property type="match status" value="1"/>
</dbReference>
<evidence type="ECO:0000259" key="8">
    <source>
        <dbReference type="Pfam" id="PF18376"/>
    </source>
</evidence>
<dbReference type="Proteomes" id="UP000254535">
    <property type="component" value="Chromosome"/>
</dbReference>
<evidence type="ECO:0000313" key="11">
    <source>
        <dbReference type="Proteomes" id="UP000254535"/>
    </source>
</evidence>
<dbReference type="EC" id="4.1.1.33" evidence="2"/>
<dbReference type="AlphaFoldDB" id="A0A345V1Y0"/>
<evidence type="ECO:0000256" key="4">
    <source>
        <dbReference type="ARBA" id="ARBA00022741"/>
    </source>
</evidence>
<keyword evidence="6" id="KW-0443">Lipid metabolism</keyword>
<name>A0A345V1Y0_PSEFL</name>
<dbReference type="Pfam" id="PF22700">
    <property type="entry name" value="MVD-like_N"/>
    <property type="match status" value="1"/>
</dbReference>
<evidence type="ECO:0000313" key="10">
    <source>
        <dbReference type="EMBL" id="AXJ06732.1"/>
    </source>
</evidence>
<reference evidence="10 11" key="1">
    <citation type="submission" date="2017-07" db="EMBL/GenBank/DDBJ databases">
        <title>Genome sequence of Pseudomonas NEP1.</title>
        <authorList>
            <person name="Nascimento F.X."/>
        </authorList>
    </citation>
    <scope>NUCLEOTIDE SEQUENCE [LARGE SCALE GENOMIC DNA]</scope>
    <source>
        <strain evidence="10 11">NEP1</strain>
    </source>
</reference>
<evidence type="ECO:0000256" key="1">
    <source>
        <dbReference type="ARBA" id="ARBA00008831"/>
    </source>
</evidence>
<dbReference type="InterPro" id="IPR029765">
    <property type="entry name" value="Mev_diP_decarb"/>
</dbReference>
<keyword evidence="5" id="KW-0067">ATP-binding</keyword>
<keyword evidence="3" id="KW-0444">Lipid biosynthesis</keyword>
<protein>
    <recommendedName>
        <fullName evidence="2">diphosphomevalonate decarboxylase</fullName>
        <ecNumber evidence="2">4.1.1.33</ecNumber>
    </recommendedName>
</protein>
<dbReference type="SUPFAM" id="SSF54211">
    <property type="entry name" value="Ribosomal protein S5 domain 2-like"/>
    <property type="match status" value="1"/>
</dbReference>
<keyword evidence="4" id="KW-0547">Nucleotide-binding</keyword>
<dbReference type="Gene3D" id="3.30.230.10">
    <property type="match status" value="1"/>
</dbReference>
<accession>A0A345V1Y0</accession>
<dbReference type="InterPro" id="IPR020568">
    <property type="entry name" value="Ribosomal_Su5_D2-typ_SF"/>
</dbReference>
<sequence length="333" mass="36382">MNRTSVSSPANIALIKYWGMRDAQNTLPNNASLSMTLSRCVSICTLAPLPGGSADEFLWKNRHGELVPADPTLRAGIEHHLPALREHFDHWQPLRIATTNTFPTGAGIASSAAGFSALAAAFAGQCGQSLSYPALSDLARLSGSGSAARSVLGGFVQWPGNAQQLSGPALQIAPAQHWPLHDLIAVVDARHKTVSSRQGHLLANSSEFYPTRLKLLPERLEQARRAILERDFTRLADAVEREAIELHLIAMTSQPPIFYWKPATLAILERVRQLRSEGMDVCATIDAGPNVHVLCTAQHGPKVFSALRKLPDIQHWIFDQIGDGPKRLEQHLF</sequence>
<evidence type="ECO:0000256" key="2">
    <source>
        <dbReference type="ARBA" id="ARBA00012296"/>
    </source>
</evidence>
<keyword evidence="7" id="KW-0456">Lyase</keyword>
<dbReference type="GO" id="GO:0019287">
    <property type="term" value="P:isopentenyl diphosphate biosynthetic process, mevalonate pathway"/>
    <property type="evidence" value="ECO:0007669"/>
    <property type="project" value="InterPro"/>
</dbReference>
<dbReference type="GO" id="GO:0004163">
    <property type="term" value="F:diphosphomevalonate decarboxylase activity"/>
    <property type="evidence" value="ECO:0007669"/>
    <property type="project" value="UniProtKB-EC"/>
</dbReference>
<dbReference type="InterPro" id="IPR005935">
    <property type="entry name" value="Mev_decarb"/>
</dbReference>
<feature type="domain" description="Diphosphomevalonate decarboxylase-like N-terminal" evidence="9">
    <location>
        <begin position="9"/>
        <end position="160"/>
    </location>
</feature>
<dbReference type="SUPFAM" id="SSF55060">
    <property type="entry name" value="GHMP Kinase, C-terminal domain"/>
    <property type="match status" value="1"/>
</dbReference>
<evidence type="ECO:0000256" key="3">
    <source>
        <dbReference type="ARBA" id="ARBA00022516"/>
    </source>
</evidence>
<proteinExistence type="inferred from homology"/>
<dbReference type="PANTHER" id="PTHR10977">
    <property type="entry name" value="DIPHOSPHOMEVALONATE DECARBOXYLASE"/>
    <property type="match status" value="1"/>
</dbReference>
<dbReference type="Pfam" id="PF18376">
    <property type="entry name" value="MDD_C"/>
    <property type="match status" value="1"/>
</dbReference>
<evidence type="ECO:0000256" key="7">
    <source>
        <dbReference type="ARBA" id="ARBA00023239"/>
    </source>
</evidence>
<evidence type="ECO:0000259" key="9">
    <source>
        <dbReference type="Pfam" id="PF22700"/>
    </source>
</evidence>
<comment type="similarity">
    <text evidence="1">Belongs to the diphosphomevalonate decarboxylase family.</text>
</comment>
<gene>
    <name evidence="10" type="primary">mvaD</name>
    <name evidence="10" type="ORF">CFN16_22150</name>
</gene>
<dbReference type="Gene3D" id="3.30.70.890">
    <property type="entry name" value="GHMP kinase, C-terminal domain"/>
    <property type="match status" value="1"/>
</dbReference>
<dbReference type="RefSeq" id="WP_115079092.1">
    <property type="nucleotide sequence ID" value="NZ_CP022313.1"/>
</dbReference>
<evidence type="ECO:0000256" key="6">
    <source>
        <dbReference type="ARBA" id="ARBA00023098"/>
    </source>
</evidence>
<dbReference type="InterPro" id="IPR036554">
    <property type="entry name" value="GHMP_kinase_C_sf"/>
</dbReference>
<dbReference type="InterPro" id="IPR041431">
    <property type="entry name" value="Mvd1_C"/>
</dbReference>
<dbReference type="GO" id="GO:0005524">
    <property type="term" value="F:ATP binding"/>
    <property type="evidence" value="ECO:0007669"/>
    <property type="project" value="UniProtKB-KW"/>
</dbReference>
<dbReference type="InterPro" id="IPR053859">
    <property type="entry name" value="MVD-like_N"/>
</dbReference>
<dbReference type="InterPro" id="IPR014721">
    <property type="entry name" value="Ribsml_uS5_D2-typ_fold_subgr"/>
</dbReference>